<evidence type="ECO:0008006" key="5">
    <source>
        <dbReference type="Google" id="ProtNLM"/>
    </source>
</evidence>
<feature type="chain" id="PRO_5014947936" description="NlpE C-terminal OB domain-containing protein" evidence="2">
    <location>
        <begin position="24"/>
        <end position="261"/>
    </location>
</feature>
<dbReference type="PROSITE" id="PS51257">
    <property type="entry name" value="PROKAR_LIPOPROTEIN"/>
    <property type="match status" value="1"/>
</dbReference>
<feature type="region of interest" description="Disordered" evidence="1">
    <location>
        <begin position="21"/>
        <end position="60"/>
    </location>
</feature>
<name>A0A2M7GBC1_9BACT</name>
<feature type="compositionally biased region" description="Low complexity" evidence="1">
    <location>
        <begin position="35"/>
        <end position="49"/>
    </location>
</feature>
<feature type="compositionally biased region" description="Polar residues" evidence="1">
    <location>
        <begin position="21"/>
        <end position="34"/>
    </location>
</feature>
<protein>
    <recommendedName>
        <fullName evidence="5">NlpE C-terminal OB domain-containing protein</fullName>
    </recommendedName>
</protein>
<evidence type="ECO:0000313" key="3">
    <source>
        <dbReference type="EMBL" id="PIW19228.1"/>
    </source>
</evidence>
<evidence type="ECO:0000313" key="4">
    <source>
        <dbReference type="Proteomes" id="UP000231019"/>
    </source>
</evidence>
<proteinExistence type="predicted"/>
<reference evidence="3 4" key="1">
    <citation type="submission" date="2017-09" db="EMBL/GenBank/DDBJ databases">
        <title>Depth-based differentiation of microbial function through sediment-hosted aquifers and enrichment of novel symbionts in the deep terrestrial subsurface.</title>
        <authorList>
            <person name="Probst A.J."/>
            <person name="Ladd B."/>
            <person name="Jarett J.K."/>
            <person name="Geller-Mcgrath D.E."/>
            <person name="Sieber C.M."/>
            <person name="Emerson J.B."/>
            <person name="Anantharaman K."/>
            <person name="Thomas B.C."/>
            <person name="Malmstrom R."/>
            <person name="Stieglmeier M."/>
            <person name="Klingl A."/>
            <person name="Woyke T."/>
            <person name="Ryan C.M."/>
            <person name="Banfield J.F."/>
        </authorList>
    </citation>
    <scope>NUCLEOTIDE SEQUENCE [LARGE SCALE GENOMIC DNA]</scope>
    <source>
        <strain evidence="3">CG17_big_fil_post_rev_8_21_14_2_50_48_46</strain>
    </source>
</reference>
<dbReference type="Proteomes" id="UP000231019">
    <property type="component" value="Unassembled WGS sequence"/>
</dbReference>
<dbReference type="AlphaFoldDB" id="A0A2M7GBC1"/>
<organism evidence="3 4">
    <name type="scientific">bacterium (Candidatus Blackallbacteria) CG17_big_fil_post_rev_8_21_14_2_50_48_46</name>
    <dbReference type="NCBI Taxonomy" id="2014261"/>
    <lineage>
        <taxon>Bacteria</taxon>
        <taxon>Candidatus Blackallbacteria</taxon>
    </lineage>
</organism>
<feature type="signal peptide" evidence="2">
    <location>
        <begin position="1"/>
        <end position="23"/>
    </location>
</feature>
<sequence length="261" mass="29157">MKKPGIFFGLFALLFLSACPPQQDSTHSPDTDPNASSQASTASSPQDSSGLPLIKNSSKPQQASLPAVKTYRGIFLSGEGLQYFKACGSKEELWVEDPEGVLMKRHAALQGLIDLEPVYLEFKARELALTSGDGFASGYRKALRVDSVLTIQNWVSDGRCFPTDFIATGHRPEWSLQILKHNQVYFKSLEGEFPVVESMNWQAPVIEGNQWKYTFRYRSAESETLQATFRKEPCQDGGQTLDFKVQLLFRGINYEGCARQL</sequence>
<comment type="caution">
    <text evidence="3">The sequence shown here is derived from an EMBL/GenBank/DDBJ whole genome shotgun (WGS) entry which is preliminary data.</text>
</comment>
<evidence type="ECO:0000256" key="2">
    <source>
        <dbReference type="SAM" id="SignalP"/>
    </source>
</evidence>
<gene>
    <name evidence="3" type="ORF">COW36_02110</name>
</gene>
<keyword evidence="2" id="KW-0732">Signal</keyword>
<accession>A0A2M7GBC1</accession>
<dbReference type="EMBL" id="PFFQ01000005">
    <property type="protein sequence ID" value="PIW19228.1"/>
    <property type="molecule type" value="Genomic_DNA"/>
</dbReference>
<evidence type="ECO:0000256" key="1">
    <source>
        <dbReference type="SAM" id="MobiDB-lite"/>
    </source>
</evidence>